<dbReference type="PROSITE" id="PS50404">
    <property type="entry name" value="GST_NTER"/>
    <property type="match status" value="1"/>
</dbReference>
<dbReference type="RefSeq" id="WP_016921032.1">
    <property type="nucleotide sequence ID" value="NZ_CP044331.1"/>
</dbReference>
<dbReference type="Pfam" id="PF13410">
    <property type="entry name" value="GST_C_2"/>
    <property type="match status" value="1"/>
</dbReference>
<dbReference type="SUPFAM" id="SSF52833">
    <property type="entry name" value="Thioredoxin-like"/>
    <property type="match status" value="1"/>
</dbReference>
<feature type="domain" description="GST C-terminal" evidence="2">
    <location>
        <begin position="82"/>
        <end position="205"/>
    </location>
</feature>
<keyword evidence="3" id="KW-0808">Transferase</keyword>
<dbReference type="Gene3D" id="3.40.30.10">
    <property type="entry name" value="Glutaredoxin"/>
    <property type="match status" value="1"/>
</dbReference>
<dbReference type="SUPFAM" id="SSF47616">
    <property type="entry name" value="GST C-terminal domain-like"/>
    <property type="match status" value="1"/>
</dbReference>
<dbReference type="AlphaFoldDB" id="A0A6B8M915"/>
<evidence type="ECO:0000259" key="1">
    <source>
        <dbReference type="PROSITE" id="PS50404"/>
    </source>
</evidence>
<dbReference type="InterPro" id="IPR010987">
    <property type="entry name" value="Glutathione-S-Trfase_C-like"/>
</dbReference>
<dbReference type="Pfam" id="PF02798">
    <property type="entry name" value="GST_N"/>
    <property type="match status" value="1"/>
</dbReference>
<dbReference type="Gene3D" id="1.20.1050.10">
    <property type="match status" value="1"/>
</dbReference>
<feature type="domain" description="GST N-terminal" evidence="1">
    <location>
        <begin position="1"/>
        <end position="76"/>
    </location>
</feature>
<dbReference type="InterPro" id="IPR036249">
    <property type="entry name" value="Thioredoxin-like_sf"/>
</dbReference>
<dbReference type="SFLD" id="SFLDG00358">
    <property type="entry name" value="Main_(cytGST)"/>
    <property type="match status" value="1"/>
</dbReference>
<dbReference type="InterPro" id="IPR004045">
    <property type="entry name" value="Glutathione_S-Trfase_N"/>
</dbReference>
<evidence type="ECO:0000313" key="4">
    <source>
        <dbReference type="Proteomes" id="UP000422569"/>
    </source>
</evidence>
<dbReference type="GO" id="GO:0016740">
    <property type="term" value="F:transferase activity"/>
    <property type="evidence" value="ECO:0007669"/>
    <property type="project" value="UniProtKB-KW"/>
</dbReference>
<dbReference type="SFLD" id="SFLDS00019">
    <property type="entry name" value="Glutathione_Transferase_(cytos"/>
    <property type="match status" value="1"/>
</dbReference>
<dbReference type="EMBL" id="CP044331">
    <property type="protein sequence ID" value="QGM97210.1"/>
    <property type="molecule type" value="Genomic_DNA"/>
</dbReference>
<sequence>MLTLYYHPGACSLAAHIALEWIGAPYATREVEFGDKDYLKVNPAGAVPALDDGEGWVLTQDAAILRFLARRFPQAGLDVAGGEREQAEADRWSFFITGDLHPAFFPLFLPNRYTRAREKEAFEDIREAAKVLAHKKFALIEAHLTGRRYFLGDKRSYLDAYVFPMERWAQKLLDDGLTEFPNVRAHHDMMAADPAVRKALEAEGA</sequence>
<organism evidence="3 4">
    <name type="scientific">Methylocystis parvus</name>
    <dbReference type="NCBI Taxonomy" id="134"/>
    <lineage>
        <taxon>Bacteria</taxon>
        <taxon>Pseudomonadati</taxon>
        <taxon>Pseudomonadota</taxon>
        <taxon>Alphaproteobacteria</taxon>
        <taxon>Hyphomicrobiales</taxon>
        <taxon>Methylocystaceae</taxon>
        <taxon>Methylocystis</taxon>
    </lineage>
</organism>
<dbReference type="InterPro" id="IPR040079">
    <property type="entry name" value="Glutathione_S-Trfase"/>
</dbReference>
<keyword evidence="4" id="KW-1185">Reference proteome</keyword>
<reference evidence="3 4" key="1">
    <citation type="submission" date="2019-09" db="EMBL/GenBank/DDBJ databases">
        <title>Isolation and complete genome sequencing of Methylocystis species.</title>
        <authorList>
            <person name="Rumah B.L."/>
            <person name="Stead C.E."/>
            <person name="Stevens B.C."/>
            <person name="Minton N.P."/>
            <person name="Grosse-Honebrink A."/>
            <person name="Zhang Y."/>
        </authorList>
    </citation>
    <scope>NUCLEOTIDE SEQUENCE [LARGE SCALE GENOMIC DNA]</scope>
    <source>
        <strain evidence="3 4">BRCS2</strain>
    </source>
</reference>
<dbReference type="SFLD" id="SFLDG01150">
    <property type="entry name" value="Main.1:_Beta-like"/>
    <property type="match status" value="1"/>
</dbReference>
<dbReference type="Proteomes" id="UP000422569">
    <property type="component" value="Chromosome"/>
</dbReference>
<protein>
    <submittedName>
        <fullName evidence="3">Glutathione S-transferase</fullName>
    </submittedName>
</protein>
<dbReference type="InterPro" id="IPR036282">
    <property type="entry name" value="Glutathione-S-Trfase_C_sf"/>
</dbReference>
<dbReference type="PROSITE" id="PS50405">
    <property type="entry name" value="GST_CTER"/>
    <property type="match status" value="1"/>
</dbReference>
<proteinExistence type="predicted"/>
<dbReference type="PANTHER" id="PTHR44051">
    <property type="entry name" value="GLUTATHIONE S-TRANSFERASE-RELATED"/>
    <property type="match status" value="1"/>
</dbReference>
<evidence type="ECO:0000313" key="3">
    <source>
        <dbReference type="EMBL" id="QGM97210.1"/>
    </source>
</evidence>
<evidence type="ECO:0000259" key="2">
    <source>
        <dbReference type="PROSITE" id="PS50405"/>
    </source>
</evidence>
<name>A0A6B8M915_9HYPH</name>
<dbReference type="CDD" id="cd03188">
    <property type="entry name" value="GST_C_Beta"/>
    <property type="match status" value="1"/>
</dbReference>
<gene>
    <name evidence="3" type="ORF">F7D14_06785</name>
</gene>
<dbReference type="PANTHER" id="PTHR44051:SF8">
    <property type="entry name" value="GLUTATHIONE S-TRANSFERASE GSTA"/>
    <property type="match status" value="1"/>
</dbReference>
<accession>A0A6B8M915</accession>
<dbReference type="KEGG" id="mpar:F7D14_06785"/>
<dbReference type="CDD" id="cd03057">
    <property type="entry name" value="GST_N_Beta"/>
    <property type="match status" value="1"/>
</dbReference>